<organism evidence="4">
    <name type="scientific">Treponema denticola H-22</name>
    <dbReference type="NCBI Taxonomy" id="999432"/>
    <lineage>
        <taxon>Bacteria</taxon>
        <taxon>Pseudomonadati</taxon>
        <taxon>Spirochaetota</taxon>
        <taxon>Spirochaetia</taxon>
        <taxon>Spirochaetales</taxon>
        <taxon>Treponemataceae</taxon>
        <taxon>Treponema</taxon>
    </lineage>
</organism>
<dbReference type="SMART" id="SM00342">
    <property type="entry name" value="HTH_ARAC"/>
    <property type="match status" value="1"/>
</dbReference>
<accession>A0A0E2E4T4</accession>
<dbReference type="InterPro" id="IPR018060">
    <property type="entry name" value="HTH_AraC"/>
</dbReference>
<feature type="domain" description="HTH araC/xylS-type" evidence="3">
    <location>
        <begin position="215"/>
        <end position="313"/>
    </location>
</feature>
<dbReference type="GO" id="GO:0043565">
    <property type="term" value="F:sequence-specific DNA binding"/>
    <property type="evidence" value="ECO:0007669"/>
    <property type="project" value="InterPro"/>
</dbReference>
<dbReference type="InterPro" id="IPR009057">
    <property type="entry name" value="Homeodomain-like_sf"/>
</dbReference>
<dbReference type="InterPro" id="IPR053142">
    <property type="entry name" value="PchR_regulatory_protein"/>
</dbReference>
<sequence length="331" mass="38335">MSDFYTFVKNFFSTNECTEHTKYSCAGHTFYFNTDDAEGIYWFYEGKNFIIDIHDVFIKQEIIHTSFSGLENFYSFYSSYLVTANGECFNPYQNLSSNSLYIVNTKNSKNYRFILHKNSPYLGIGINFEQSMIDKCLASYKDKVCNYENLFFNTSTIINKPLERIAKDILNCKMVSPAAEIFFESKAKEWLSITIDAFLHKYNNPIFIADDKALEIVANYIDDHYATSIPQKTLEKIAAMSGTKLKKLFRQKYQCTITEYTQRRRMNMAEILLLNSSLKIQDIAEAVGYSSHSKFSTCFKKYKGMYPKDIKKHSVKNASVSDCTCSKKNTI</sequence>
<name>A0A0E2E4T4_TREDN</name>
<dbReference type="GO" id="GO:0003700">
    <property type="term" value="F:DNA-binding transcription factor activity"/>
    <property type="evidence" value="ECO:0007669"/>
    <property type="project" value="InterPro"/>
</dbReference>
<dbReference type="PANTHER" id="PTHR47893:SF1">
    <property type="entry name" value="REGULATORY PROTEIN PCHR"/>
    <property type="match status" value="1"/>
</dbReference>
<keyword evidence="1" id="KW-0805">Transcription regulation</keyword>
<dbReference type="AlphaFoldDB" id="A0A0E2E4T4"/>
<dbReference type="Gene3D" id="1.10.10.60">
    <property type="entry name" value="Homeodomain-like"/>
    <property type="match status" value="2"/>
</dbReference>
<dbReference type="PATRIC" id="fig|999432.5.peg.1724"/>
<evidence type="ECO:0000313" key="4">
    <source>
        <dbReference type="EMBL" id="EMB33301.1"/>
    </source>
</evidence>
<reference evidence="4" key="1">
    <citation type="submission" date="2012-01" db="EMBL/GenBank/DDBJ databases">
        <title>The Genome Sequence of Treponema denticola H-22.</title>
        <authorList>
            <consortium name="The Broad Institute Genome Sequencing Platform"/>
            <person name="Earl A."/>
            <person name="Ward D."/>
            <person name="Feldgarden M."/>
            <person name="Gevers D."/>
            <person name="Blanton J.M."/>
            <person name="Fenno C.J."/>
            <person name="Baranova O.V."/>
            <person name="Mathney J."/>
            <person name="Dewhirst F.E."/>
            <person name="Izard J."/>
            <person name="Young S.K."/>
            <person name="Zeng Q."/>
            <person name="Gargeya S."/>
            <person name="Fitzgerald M."/>
            <person name="Haas B."/>
            <person name="Abouelleil A."/>
            <person name="Alvarado L."/>
            <person name="Arachchi H.M."/>
            <person name="Berlin A."/>
            <person name="Chapman S.B."/>
            <person name="Gearin G."/>
            <person name="Goldberg J."/>
            <person name="Griggs A."/>
            <person name="Gujja S."/>
            <person name="Hansen M."/>
            <person name="Heiman D."/>
            <person name="Howarth C."/>
            <person name="Larimer J."/>
            <person name="Lui A."/>
            <person name="MacDonald P.J.P."/>
            <person name="McCowen C."/>
            <person name="Montmayeur A."/>
            <person name="Murphy C."/>
            <person name="Neiman D."/>
            <person name="Pearson M."/>
            <person name="Priest M."/>
            <person name="Roberts A."/>
            <person name="Saif S."/>
            <person name="Shea T."/>
            <person name="Sisk P."/>
            <person name="Stolte C."/>
            <person name="Sykes S."/>
            <person name="Wortman J."/>
            <person name="Nusbaum C."/>
            <person name="Birren B."/>
        </authorList>
    </citation>
    <scope>NUCLEOTIDE SEQUENCE [LARGE SCALE GENOMIC DNA]</scope>
    <source>
        <strain evidence="4">H-22</strain>
    </source>
</reference>
<proteinExistence type="predicted"/>
<dbReference type="Pfam" id="PF12833">
    <property type="entry name" value="HTH_18"/>
    <property type="match status" value="1"/>
</dbReference>
<evidence type="ECO:0000256" key="1">
    <source>
        <dbReference type="ARBA" id="ARBA00023015"/>
    </source>
</evidence>
<protein>
    <recommendedName>
        <fullName evidence="3">HTH araC/xylS-type domain-containing protein</fullName>
    </recommendedName>
</protein>
<dbReference type="EMBL" id="AGDV01000012">
    <property type="protein sequence ID" value="EMB33301.1"/>
    <property type="molecule type" value="Genomic_DNA"/>
</dbReference>
<evidence type="ECO:0000259" key="3">
    <source>
        <dbReference type="PROSITE" id="PS01124"/>
    </source>
</evidence>
<dbReference type="Proteomes" id="UP000011705">
    <property type="component" value="Chromosome"/>
</dbReference>
<evidence type="ECO:0000256" key="2">
    <source>
        <dbReference type="ARBA" id="ARBA00023163"/>
    </source>
</evidence>
<dbReference type="RefSeq" id="WP_002684831.1">
    <property type="nucleotide sequence ID" value="NZ_CM001795.1"/>
</dbReference>
<dbReference type="PROSITE" id="PS01124">
    <property type="entry name" value="HTH_ARAC_FAMILY_2"/>
    <property type="match status" value="1"/>
</dbReference>
<dbReference type="SUPFAM" id="SSF46689">
    <property type="entry name" value="Homeodomain-like"/>
    <property type="match status" value="1"/>
</dbReference>
<comment type="caution">
    <text evidence="4">The sequence shown here is derived from an EMBL/GenBank/DDBJ whole genome shotgun (WGS) entry which is preliminary data.</text>
</comment>
<dbReference type="PANTHER" id="PTHR47893">
    <property type="entry name" value="REGULATORY PROTEIN PCHR"/>
    <property type="match status" value="1"/>
</dbReference>
<gene>
    <name evidence="4" type="ORF">HMPREF9726_01662</name>
</gene>
<keyword evidence="2" id="KW-0804">Transcription</keyword>
<dbReference type="HOGENOM" id="CLU_052345_2_0_12"/>